<keyword evidence="3" id="KW-1185">Reference proteome</keyword>
<feature type="domain" description="Phage tail lysozyme" evidence="1">
    <location>
        <begin position="9"/>
        <end position="141"/>
    </location>
</feature>
<protein>
    <recommendedName>
        <fullName evidence="1">Phage tail lysozyme domain-containing protein</fullName>
    </recommendedName>
</protein>
<dbReference type="Gene3D" id="1.10.530.10">
    <property type="match status" value="1"/>
</dbReference>
<gene>
    <name evidence="2" type="ORF">GCM10023144_01190</name>
</gene>
<sequence>MAQFEALAPQVASRLSQDLGITPQQAAGIIGALGYESAGLQAINEHQPVVPGSRGGFGWAQWTGPRRQQFEAFAKHVGLDVKDPEANYQFLVHELTNTPEGAVLDAIRGTDDPKAAGRLFTEQFLRPGVPAMAKRDSWVERAAAAIFPSAEAAPMTDKLASDPLWQMLNDQPTAGGGREVSERLAADPVWQMLNQPGGTTQSRAEDGALVLEMGGTTPAPEKNPAIAAIEGLGRATKNFVRGAYQGLTDLAAGIGQESVHTGAKILTDLGYDKSALASILGSRDAEIARRESEYQAATPGSAAAGIGRLAGSVAPLMVAGPAAAAPIVRGAALGEQLLARSPALGRLLGSMAGGALQGAGFGAVTPVTSGDYDAAQRSNISGGAAIGGALPAAGAGLRALGRGISNSVGGNVSPEVGALAQAAKQRGIDIRPDQLINSKPVNAVSATLDYVPFSGKGSALTKQQKQFNTAISRTIGENTDNVMQAIKDAEKRLGNEFDRVLKSNAVNADQTFLNDLGRILTNARNEMTDPQYGVVVRQVDNILGKVKPGDIIDADAAYNIKMGLDRLGKSNDSTLAYYAREMRTSLMDALNRSLPDRGASFAKTRQQWGNLMELQKLAPRGAEGDISAARLANARGIKSADLGELADIAAQFLKGRMGDSGTAQRLQTLAGMSSLVPGAAVAPLTTAGTVVGGRLANSMLGNTGLASLIASRAVNRGQVAALQGAAGGPLPFTQVTPLQRLLYPSLAYEGTGGLARLGVSKDKPARP</sequence>
<dbReference type="EMBL" id="BAABFO010000001">
    <property type="protein sequence ID" value="GAA4321745.1"/>
    <property type="molecule type" value="Genomic_DNA"/>
</dbReference>
<organism evidence="2 3">
    <name type="scientific">Pigmentiphaga soli</name>
    <dbReference type="NCBI Taxonomy" id="1007095"/>
    <lineage>
        <taxon>Bacteria</taxon>
        <taxon>Pseudomonadati</taxon>
        <taxon>Pseudomonadota</taxon>
        <taxon>Betaproteobacteria</taxon>
        <taxon>Burkholderiales</taxon>
        <taxon>Alcaligenaceae</taxon>
        <taxon>Pigmentiphaga</taxon>
    </lineage>
</organism>
<name>A0ABP8GCX7_9BURK</name>
<dbReference type="InterPro" id="IPR041219">
    <property type="entry name" value="Phage_lysozyme2"/>
</dbReference>
<reference evidence="3" key="1">
    <citation type="journal article" date="2019" name="Int. J. Syst. Evol. Microbiol.">
        <title>The Global Catalogue of Microorganisms (GCM) 10K type strain sequencing project: providing services to taxonomists for standard genome sequencing and annotation.</title>
        <authorList>
            <consortium name="The Broad Institute Genomics Platform"/>
            <consortium name="The Broad Institute Genome Sequencing Center for Infectious Disease"/>
            <person name="Wu L."/>
            <person name="Ma J."/>
        </authorList>
    </citation>
    <scope>NUCLEOTIDE SEQUENCE [LARGE SCALE GENOMIC DNA]</scope>
    <source>
        <strain evidence="3">JCM 17666</strain>
    </source>
</reference>
<dbReference type="Pfam" id="PF18013">
    <property type="entry name" value="Phage_lysozyme2"/>
    <property type="match status" value="1"/>
</dbReference>
<evidence type="ECO:0000313" key="3">
    <source>
        <dbReference type="Proteomes" id="UP001501671"/>
    </source>
</evidence>
<evidence type="ECO:0000259" key="1">
    <source>
        <dbReference type="Pfam" id="PF18013"/>
    </source>
</evidence>
<proteinExistence type="predicted"/>
<dbReference type="RefSeq" id="WP_345245251.1">
    <property type="nucleotide sequence ID" value="NZ_BAABFO010000001.1"/>
</dbReference>
<comment type="caution">
    <text evidence="2">The sequence shown here is derived from an EMBL/GenBank/DDBJ whole genome shotgun (WGS) entry which is preliminary data.</text>
</comment>
<evidence type="ECO:0000313" key="2">
    <source>
        <dbReference type="EMBL" id="GAA4321745.1"/>
    </source>
</evidence>
<dbReference type="Proteomes" id="UP001501671">
    <property type="component" value="Unassembled WGS sequence"/>
</dbReference>
<accession>A0ABP8GCX7</accession>